<accession>A0A8X6NXQ4</accession>
<dbReference type="InterPro" id="IPR011333">
    <property type="entry name" value="SKP1/BTB/POZ_sf"/>
</dbReference>
<dbReference type="SUPFAM" id="SSF49599">
    <property type="entry name" value="TRAF domain-like"/>
    <property type="match status" value="2"/>
</dbReference>
<proteinExistence type="predicted"/>
<comment type="caution">
    <text evidence="2">The sequence shown here is derived from an EMBL/GenBank/DDBJ whole genome shotgun (WGS) entry which is preliminary data.</text>
</comment>
<dbReference type="PROSITE" id="PS50097">
    <property type="entry name" value="BTB"/>
    <property type="match status" value="1"/>
</dbReference>
<dbReference type="InterPro" id="IPR008974">
    <property type="entry name" value="TRAF-like"/>
</dbReference>
<sequence>MACYADAESNASVTFIWYIENYSFCWQEGNGYIESPIFTIFKIPEIEWKINLLPLEKNDENFAFCHLSGNFTNKCMLTSISVESELEILAEDGSVLQAGGREKITCSWGLHSGSNKLRVKREEVMNKIKAFLSRDTLRIRCRLWMINVNPLTSSTVLARTVLKVGKINFPWEIERFSFLKSGQRVNFILGSDMEDRSPIGIWVDEDDKIMIHLKWDDVFRRVIFQLFITDTNGDKIDNGRWEFVSNDIKKNNICRLLFTKKDLIDNKNTYLKNDVLSLYCEVSWCEGYAYNDIDRTDIGITSSCYYNVNIHNDCVSNIGVDQFDKIVDLKDDFKNLFTEGILSDVKLRSATQTFPTHKTILSARSPVFRKMFTTDMKEKSQECVDISDIDDDTTHRMLLYVYTNALEDLKWESASKLYAAADRFEIKALKSKCCSFLKHNLCPSNLCNVLVLADMHVDDDLKAAAQDYALKHEGVIFRSEEWMEFAKNNSNLALETMLRKWSKN</sequence>
<organism evidence="2 3">
    <name type="scientific">Nephila pilipes</name>
    <name type="common">Giant wood spider</name>
    <name type="synonym">Nephila maculata</name>
    <dbReference type="NCBI Taxonomy" id="299642"/>
    <lineage>
        <taxon>Eukaryota</taxon>
        <taxon>Metazoa</taxon>
        <taxon>Ecdysozoa</taxon>
        <taxon>Arthropoda</taxon>
        <taxon>Chelicerata</taxon>
        <taxon>Arachnida</taxon>
        <taxon>Araneae</taxon>
        <taxon>Araneomorphae</taxon>
        <taxon>Entelegynae</taxon>
        <taxon>Araneoidea</taxon>
        <taxon>Nephilidae</taxon>
        <taxon>Nephila</taxon>
    </lineage>
</organism>
<evidence type="ECO:0000313" key="3">
    <source>
        <dbReference type="Proteomes" id="UP000887013"/>
    </source>
</evidence>
<dbReference type="SMART" id="SM00225">
    <property type="entry name" value="BTB"/>
    <property type="match status" value="1"/>
</dbReference>
<name>A0A8X6NXQ4_NEPPI</name>
<reference evidence="2" key="1">
    <citation type="submission" date="2020-08" db="EMBL/GenBank/DDBJ databases">
        <title>Multicomponent nature underlies the extraordinary mechanical properties of spider dragline silk.</title>
        <authorList>
            <person name="Kono N."/>
            <person name="Nakamura H."/>
            <person name="Mori M."/>
            <person name="Yoshida Y."/>
            <person name="Ohtoshi R."/>
            <person name="Malay A.D."/>
            <person name="Moran D.A.P."/>
            <person name="Tomita M."/>
            <person name="Numata K."/>
            <person name="Arakawa K."/>
        </authorList>
    </citation>
    <scope>NUCLEOTIDE SEQUENCE</scope>
</reference>
<dbReference type="OrthoDB" id="6359816at2759"/>
<dbReference type="InterPro" id="IPR000210">
    <property type="entry name" value="BTB/POZ_dom"/>
</dbReference>
<gene>
    <name evidence="2" type="primary">spoplb</name>
    <name evidence="2" type="ORF">NPIL_246891</name>
</gene>
<protein>
    <submittedName>
        <fullName evidence="2">Speckle-type POZ protein-like B</fullName>
    </submittedName>
</protein>
<dbReference type="AlphaFoldDB" id="A0A8X6NXQ4"/>
<feature type="domain" description="BTB" evidence="1">
    <location>
        <begin position="343"/>
        <end position="410"/>
    </location>
</feature>
<keyword evidence="3" id="KW-1185">Reference proteome</keyword>
<dbReference type="Gene3D" id="1.25.40.420">
    <property type="match status" value="1"/>
</dbReference>
<dbReference type="Gene3D" id="2.60.210.10">
    <property type="entry name" value="Apoptosis, Tumor Necrosis Factor Receptor Associated Protein 2, Chain A"/>
    <property type="match status" value="1"/>
</dbReference>
<dbReference type="EMBL" id="BMAW01063542">
    <property type="protein sequence ID" value="GFT40777.1"/>
    <property type="molecule type" value="Genomic_DNA"/>
</dbReference>
<evidence type="ECO:0000313" key="2">
    <source>
        <dbReference type="EMBL" id="GFT40777.1"/>
    </source>
</evidence>
<evidence type="ECO:0000259" key="1">
    <source>
        <dbReference type="PROSITE" id="PS50097"/>
    </source>
</evidence>
<dbReference type="Proteomes" id="UP000887013">
    <property type="component" value="Unassembled WGS sequence"/>
</dbReference>
<dbReference type="Gene3D" id="3.30.710.10">
    <property type="entry name" value="Potassium Channel Kv1.1, Chain A"/>
    <property type="match status" value="1"/>
</dbReference>
<dbReference type="SUPFAM" id="SSF54695">
    <property type="entry name" value="POZ domain"/>
    <property type="match status" value="1"/>
</dbReference>
<dbReference type="Pfam" id="PF00651">
    <property type="entry name" value="BTB"/>
    <property type="match status" value="1"/>
</dbReference>
<dbReference type="PANTHER" id="PTHR24413">
    <property type="entry name" value="SPECKLE-TYPE POZ PROTEIN"/>
    <property type="match status" value="1"/>
</dbReference>